<dbReference type="GO" id="GO:0016787">
    <property type="term" value="F:hydrolase activity"/>
    <property type="evidence" value="ECO:0007669"/>
    <property type="project" value="UniProtKB-KW"/>
</dbReference>
<evidence type="ECO:0000256" key="1">
    <source>
        <dbReference type="ARBA" id="ARBA00022801"/>
    </source>
</evidence>
<dbReference type="SUPFAM" id="SSF53474">
    <property type="entry name" value="alpha/beta-Hydrolases"/>
    <property type="match status" value="1"/>
</dbReference>
<feature type="compositionally biased region" description="Basic and acidic residues" evidence="2">
    <location>
        <begin position="50"/>
        <end position="72"/>
    </location>
</feature>
<keyword evidence="5" id="KW-1185">Reference proteome</keyword>
<dbReference type="CDD" id="cd00519">
    <property type="entry name" value="Lipase_3"/>
    <property type="match status" value="1"/>
</dbReference>
<feature type="region of interest" description="Disordered" evidence="2">
    <location>
        <begin position="50"/>
        <end position="84"/>
    </location>
</feature>
<dbReference type="Pfam" id="PF01764">
    <property type="entry name" value="Lipase_3"/>
    <property type="match status" value="1"/>
</dbReference>
<protein>
    <recommendedName>
        <fullName evidence="3">Fungal lipase-type domain-containing protein</fullName>
    </recommendedName>
</protein>
<feature type="domain" description="Fungal lipase-type" evidence="3">
    <location>
        <begin position="243"/>
        <end position="376"/>
    </location>
</feature>
<evidence type="ECO:0000313" key="5">
    <source>
        <dbReference type="Proteomes" id="UP001280121"/>
    </source>
</evidence>
<dbReference type="AlphaFoldDB" id="A0AAD9U6R7"/>
<evidence type="ECO:0000313" key="4">
    <source>
        <dbReference type="EMBL" id="KAK2648654.1"/>
    </source>
</evidence>
<gene>
    <name evidence="4" type="ORF">Ddye_016143</name>
</gene>
<dbReference type="Proteomes" id="UP001280121">
    <property type="component" value="Unassembled WGS sequence"/>
</dbReference>
<dbReference type="GO" id="GO:0006629">
    <property type="term" value="P:lipid metabolic process"/>
    <property type="evidence" value="ECO:0007669"/>
    <property type="project" value="InterPro"/>
</dbReference>
<evidence type="ECO:0000259" key="3">
    <source>
        <dbReference type="Pfam" id="PF01764"/>
    </source>
</evidence>
<dbReference type="InterPro" id="IPR029058">
    <property type="entry name" value="AB_hydrolase_fold"/>
</dbReference>
<organism evidence="4 5">
    <name type="scientific">Dipteronia dyeriana</name>
    <dbReference type="NCBI Taxonomy" id="168575"/>
    <lineage>
        <taxon>Eukaryota</taxon>
        <taxon>Viridiplantae</taxon>
        <taxon>Streptophyta</taxon>
        <taxon>Embryophyta</taxon>
        <taxon>Tracheophyta</taxon>
        <taxon>Spermatophyta</taxon>
        <taxon>Magnoliopsida</taxon>
        <taxon>eudicotyledons</taxon>
        <taxon>Gunneridae</taxon>
        <taxon>Pentapetalae</taxon>
        <taxon>rosids</taxon>
        <taxon>malvids</taxon>
        <taxon>Sapindales</taxon>
        <taxon>Sapindaceae</taxon>
        <taxon>Hippocastanoideae</taxon>
        <taxon>Acereae</taxon>
        <taxon>Dipteronia</taxon>
    </lineage>
</organism>
<comment type="caution">
    <text evidence="4">The sequence shown here is derived from an EMBL/GenBank/DDBJ whole genome shotgun (WGS) entry which is preliminary data.</text>
</comment>
<evidence type="ECO:0000256" key="2">
    <source>
        <dbReference type="SAM" id="MobiDB-lite"/>
    </source>
</evidence>
<accession>A0AAD9U6R7</accession>
<reference evidence="4" key="1">
    <citation type="journal article" date="2023" name="Plant J.">
        <title>Genome sequences and population genomics provide insights into the demographic history, inbreeding, and mutation load of two 'living fossil' tree species of Dipteronia.</title>
        <authorList>
            <person name="Feng Y."/>
            <person name="Comes H.P."/>
            <person name="Chen J."/>
            <person name="Zhu S."/>
            <person name="Lu R."/>
            <person name="Zhang X."/>
            <person name="Li P."/>
            <person name="Qiu J."/>
            <person name="Olsen K.M."/>
            <person name="Qiu Y."/>
        </authorList>
    </citation>
    <scope>NUCLEOTIDE SEQUENCE</scope>
    <source>
        <strain evidence="4">KIB01</strain>
    </source>
</reference>
<dbReference type="EMBL" id="JANJYI010000005">
    <property type="protein sequence ID" value="KAK2648654.1"/>
    <property type="molecule type" value="Genomic_DNA"/>
</dbReference>
<dbReference type="PANTHER" id="PTHR47418">
    <property type="entry name" value="ALPHA/BETA-HYDROLASES SUPERFAMILY PROTEIN"/>
    <property type="match status" value="1"/>
</dbReference>
<sequence>MANQSVKRFFHNLYHGKNVIRTPESYKRLVYNILHRCQSQWSKADRVETDLPKEAKDAPQVHVRSKVEKRTNNDSGVSKYSSDDDDVNDTNWKLELAWLSKALEPALQLCRWALPTGDGFGNKSPPSSRSVSEIIASIQRSKIGIEGWSLSDMTIGLYLIYLRQASLNPFEDVKGVQIKSESIVQDLIYNTELAKGCYKNNALGLARNSMLRESNIYKFEKNSSVMRPGYYIGIDPRKKLVILGIRGTHTVYDLITDIVSSSDEEVTFEGYSTHFGTAEAARWFLCHELGTIRQCLEKHEGFRLRVVGHSLGGSTAALLAIMLRKKSLKELGFSPDIVSAVGYATPPCVSRELAESCSDFVTTVVMQDDIIPRLSAASLARLRNEILQTDWMSVVEKEDWKNVIDLVTNAKQVVSSVQDVTRKLAEYANFRSKENSSDIVIRDKSSVFPVVSTLTSRTENAVAPKKEEAASAVPEELFVPGTVYYLKRNIDTRSSSSYSGSTEIFTLWKRHPGEHFQRIVLSSNLFSDHKCDSHFYALRDVLKGFPGSDIEGIFR</sequence>
<dbReference type="Gene3D" id="3.40.50.1820">
    <property type="entry name" value="alpha/beta hydrolase"/>
    <property type="match status" value="1"/>
</dbReference>
<name>A0AAD9U6R7_9ROSI</name>
<keyword evidence="1" id="KW-0378">Hydrolase</keyword>
<proteinExistence type="predicted"/>
<dbReference type="InterPro" id="IPR002921">
    <property type="entry name" value="Fungal_lipase-type"/>
</dbReference>